<feature type="compositionally biased region" description="Basic and acidic residues" evidence="1">
    <location>
        <begin position="56"/>
        <end position="73"/>
    </location>
</feature>
<evidence type="ECO:0008006" key="4">
    <source>
        <dbReference type="Google" id="ProtNLM"/>
    </source>
</evidence>
<evidence type="ECO:0000313" key="2">
    <source>
        <dbReference type="EMBL" id="KAK7753685.1"/>
    </source>
</evidence>
<accession>A0AAN9UWS3</accession>
<proteinExistence type="predicted"/>
<evidence type="ECO:0000313" key="3">
    <source>
        <dbReference type="Proteomes" id="UP001320420"/>
    </source>
</evidence>
<name>A0AAN9UWS3_9PEZI</name>
<feature type="region of interest" description="Disordered" evidence="1">
    <location>
        <begin position="28"/>
        <end position="96"/>
    </location>
</feature>
<organism evidence="2 3">
    <name type="scientific">Diatrype stigma</name>
    <dbReference type="NCBI Taxonomy" id="117547"/>
    <lineage>
        <taxon>Eukaryota</taxon>
        <taxon>Fungi</taxon>
        <taxon>Dikarya</taxon>
        <taxon>Ascomycota</taxon>
        <taxon>Pezizomycotina</taxon>
        <taxon>Sordariomycetes</taxon>
        <taxon>Xylariomycetidae</taxon>
        <taxon>Xylariales</taxon>
        <taxon>Diatrypaceae</taxon>
        <taxon>Diatrype</taxon>
    </lineage>
</organism>
<dbReference type="AlphaFoldDB" id="A0AAN9UWS3"/>
<comment type="caution">
    <text evidence="2">The sequence shown here is derived from an EMBL/GenBank/DDBJ whole genome shotgun (WGS) entry which is preliminary data.</text>
</comment>
<keyword evidence="3" id="KW-1185">Reference proteome</keyword>
<dbReference type="EMBL" id="JAKJXP020000026">
    <property type="protein sequence ID" value="KAK7753685.1"/>
    <property type="molecule type" value="Genomic_DNA"/>
</dbReference>
<sequence>MGVPRSSYSWPVLESGAEMLGHDLASMGAASDASMTPPIASRSVTSSPPRGAFTPDQRELKRQQDHSRRDSKSSMRARRAMSNNYPASSPSPPVTMSEFSTAHAMPIYTTAPSQINLLAEPVTSVGSQQYIPAYSTSPPLSDHGPSPLYPTHFSPLPSNDYMGMHYSPGFTPPPSASGLSPHYGSRSSSITDPGMMYQVSQVLPPGHGVPHEANHVRVVQTRPKPQCWEHGCNGRQFSTFSNLLRHQREKSGQAAKASCPNCGAEFTRTTVRISLPGLNL</sequence>
<dbReference type="Proteomes" id="UP001320420">
    <property type="component" value="Unassembled WGS sequence"/>
</dbReference>
<evidence type="ECO:0000256" key="1">
    <source>
        <dbReference type="SAM" id="MobiDB-lite"/>
    </source>
</evidence>
<reference evidence="2 3" key="1">
    <citation type="submission" date="2024-02" db="EMBL/GenBank/DDBJ databases">
        <title>De novo assembly and annotation of 12 fungi associated with fruit tree decline syndrome in Ontario, Canada.</title>
        <authorList>
            <person name="Sulman M."/>
            <person name="Ellouze W."/>
            <person name="Ilyukhin E."/>
        </authorList>
    </citation>
    <scope>NUCLEOTIDE SEQUENCE [LARGE SCALE GENOMIC DNA]</scope>
    <source>
        <strain evidence="2 3">M11/M66-122</strain>
    </source>
</reference>
<protein>
    <recommendedName>
        <fullName evidence="4">C2H2-type domain-containing protein</fullName>
    </recommendedName>
</protein>
<gene>
    <name evidence="2" type="ORF">SLS62_004307</name>
</gene>